<dbReference type="InterPro" id="IPR011006">
    <property type="entry name" value="CheY-like_superfamily"/>
</dbReference>
<evidence type="ECO:0000256" key="3">
    <source>
        <dbReference type="PROSITE-ProRule" id="PRU00169"/>
    </source>
</evidence>
<feature type="modified residue" description="4-aspartylphosphate" evidence="3">
    <location>
        <position position="161"/>
    </location>
</feature>
<name>A0ABY1Q3Y0_9BACT</name>
<gene>
    <name evidence="5" type="ORF">SAMN06265222_10642</name>
</gene>
<dbReference type="InterPro" id="IPR050595">
    <property type="entry name" value="Bact_response_regulator"/>
</dbReference>
<evidence type="ECO:0000256" key="2">
    <source>
        <dbReference type="ARBA" id="ARBA00023012"/>
    </source>
</evidence>
<dbReference type="Gene3D" id="3.40.50.2300">
    <property type="match status" value="1"/>
</dbReference>
<keyword evidence="6" id="KW-1185">Reference proteome</keyword>
<proteinExistence type="predicted"/>
<keyword evidence="1 3" id="KW-0597">Phosphoprotein</keyword>
<dbReference type="SMART" id="SM00448">
    <property type="entry name" value="REC"/>
    <property type="match status" value="1"/>
</dbReference>
<sequence length="236" mass="25776">MTRIGIEAPSNIRIVRKELLDGSSEETLDIDSFAAGMPTSADLHKIRNQLNALNLGLQFFRRQMDAGMVDEANVTFLRVINRLKQIEEDVTKQANAASIAEAAQEANRRIRVLLVEDDAEQRELLAGILQIQGCDVATAPGGEAALRCLKVGPLPNYVLLDMRMPNGDGATTVRALRKMNLATDLKIVATSGSPPAEFGINVGLDGVNHWFPKPINTDRLVAYLRQDEKVVLSTSS</sequence>
<dbReference type="SUPFAM" id="SSF52172">
    <property type="entry name" value="CheY-like"/>
    <property type="match status" value="1"/>
</dbReference>
<evidence type="ECO:0000313" key="5">
    <source>
        <dbReference type="EMBL" id="SMP58423.1"/>
    </source>
</evidence>
<comment type="caution">
    <text evidence="5">The sequence shown here is derived from an EMBL/GenBank/DDBJ whole genome shotgun (WGS) entry which is preliminary data.</text>
</comment>
<dbReference type="PROSITE" id="PS50110">
    <property type="entry name" value="RESPONSE_REGULATORY"/>
    <property type="match status" value="1"/>
</dbReference>
<dbReference type="PANTHER" id="PTHR44591">
    <property type="entry name" value="STRESS RESPONSE REGULATOR PROTEIN 1"/>
    <property type="match status" value="1"/>
</dbReference>
<accession>A0ABY1Q3Y0</accession>
<keyword evidence="2" id="KW-0902">Two-component regulatory system</keyword>
<evidence type="ECO:0000256" key="1">
    <source>
        <dbReference type="ARBA" id="ARBA00022553"/>
    </source>
</evidence>
<protein>
    <submittedName>
        <fullName evidence="5">Response regulator receiver domain-containing protein</fullName>
    </submittedName>
</protein>
<dbReference type="CDD" id="cd17546">
    <property type="entry name" value="REC_hyHK_CKI1_RcsC-like"/>
    <property type="match status" value="1"/>
</dbReference>
<dbReference type="Pfam" id="PF00072">
    <property type="entry name" value="Response_reg"/>
    <property type="match status" value="1"/>
</dbReference>
<feature type="domain" description="Response regulatory" evidence="4">
    <location>
        <begin position="111"/>
        <end position="228"/>
    </location>
</feature>
<organism evidence="5 6">
    <name type="scientific">Neorhodopirellula lusitana</name>
    <dbReference type="NCBI Taxonomy" id="445327"/>
    <lineage>
        <taxon>Bacteria</taxon>
        <taxon>Pseudomonadati</taxon>
        <taxon>Planctomycetota</taxon>
        <taxon>Planctomycetia</taxon>
        <taxon>Pirellulales</taxon>
        <taxon>Pirellulaceae</taxon>
        <taxon>Neorhodopirellula</taxon>
    </lineage>
</organism>
<dbReference type="PANTHER" id="PTHR44591:SF14">
    <property type="entry name" value="PROTEIN PILG"/>
    <property type="match status" value="1"/>
</dbReference>
<dbReference type="EMBL" id="FXUG01000006">
    <property type="protein sequence ID" value="SMP58423.1"/>
    <property type="molecule type" value="Genomic_DNA"/>
</dbReference>
<dbReference type="InterPro" id="IPR001789">
    <property type="entry name" value="Sig_transdc_resp-reg_receiver"/>
</dbReference>
<evidence type="ECO:0000313" key="6">
    <source>
        <dbReference type="Proteomes" id="UP001158067"/>
    </source>
</evidence>
<reference evidence="5 6" key="1">
    <citation type="submission" date="2017-05" db="EMBL/GenBank/DDBJ databases">
        <authorList>
            <person name="Varghese N."/>
            <person name="Submissions S."/>
        </authorList>
    </citation>
    <scope>NUCLEOTIDE SEQUENCE [LARGE SCALE GENOMIC DNA]</scope>
    <source>
        <strain evidence="5 6">DSM 25457</strain>
    </source>
</reference>
<evidence type="ECO:0000259" key="4">
    <source>
        <dbReference type="PROSITE" id="PS50110"/>
    </source>
</evidence>
<dbReference type="Proteomes" id="UP001158067">
    <property type="component" value="Unassembled WGS sequence"/>
</dbReference>